<dbReference type="AlphaFoldDB" id="A0A3P8GKB1"/>
<dbReference type="GO" id="GO:0032040">
    <property type="term" value="C:small-subunit processome"/>
    <property type="evidence" value="ECO:0007669"/>
    <property type="project" value="TreeGrafter"/>
</dbReference>
<gene>
    <name evidence="6" type="ORF">ECPE_LOCUS12209</name>
</gene>
<protein>
    <recommendedName>
        <fullName evidence="5">Small-subunit processome Utp12 domain-containing protein</fullName>
    </recommendedName>
</protein>
<evidence type="ECO:0000256" key="4">
    <source>
        <dbReference type="SAM" id="MobiDB-lite"/>
    </source>
</evidence>
<dbReference type="EMBL" id="UZAN01052392">
    <property type="protein sequence ID" value="VDP89467.1"/>
    <property type="molecule type" value="Genomic_DNA"/>
</dbReference>
<feature type="region of interest" description="Disordered" evidence="4">
    <location>
        <begin position="1"/>
        <end position="27"/>
    </location>
</feature>
<dbReference type="InterPro" id="IPR051570">
    <property type="entry name" value="TBC1_cilium_biogenesis"/>
</dbReference>
<keyword evidence="1" id="KW-0853">WD repeat</keyword>
<sequence>MATLNWKVEPQSSSADQTTDETTSVANKSLPSKASAFVLAPGDRHVIIGFESGHLVLFDVSSKTIRQSINNAHEGAVRGLALTGDKKGFVSGGSDKQVAFYNFDLSVPEFGPPTLCLNESRSKETAADQITCLSVSPNNRLLVLGLVNFHVDVYFADSFKGHDGSITGISAVATNAAFLARSSAHQTANNATKRGKKGKSQAMELDEDDLDDEFEDLCGGVIASCGRDFSVRIWTESEELLILEEQEQLAREAAEDEELVRSEAVIPGAVPTEASETGLLGRPTPNTRDAADMLMEAMDIYDQEIIKQQQAARGKQVAPPHPLMLARGTDSPERFLLSSLAALRAPSTRLGGGGAGLEHALGAITTEHAKRLLPRLADWLSKGWEVELVGRAIRHLVTLHFGLIVTCSEMREVLHQSREARLNTMGQVKSLIGTNLAGLNYLKKKIEDNNQATLFEELLGERDRRIRKQKAKRNKLALLIPG</sequence>
<dbReference type="PANTHER" id="PTHR19853">
    <property type="entry name" value="WD REPEAT CONTAINING PROTEIN 3 WDR3"/>
    <property type="match status" value="1"/>
</dbReference>
<feature type="compositionally biased region" description="Polar residues" evidence="4">
    <location>
        <begin position="10"/>
        <end position="27"/>
    </location>
</feature>
<dbReference type="GO" id="GO:0030490">
    <property type="term" value="P:maturation of SSU-rRNA"/>
    <property type="evidence" value="ECO:0007669"/>
    <property type="project" value="TreeGrafter"/>
</dbReference>
<dbReference type="InterPro" id="IPR001680">
    <property type="entry name" value="WD40_rpt"/>
</dbReference>
<reference evidence="6 7" key="1">
    <citation type="submission" date="2018-11" db="EMBL/GenBank/DDBJ databases">
        <authorList>
            <consortium name="Pathogen Informatics"/>
        </authorList>
    </citation>
    <scope>NUCLEOTIDE SEQUENCE [LARGE SCALE GENOMIC DNA]</scope>
    <source>
        <strain evidence="6 7">Egypt</strain>
    </source>
</reference>
<proteinExistence type="inferred from homology"/>
<accession>A0A3P8GKB1</accession>
<evidence type="ECO:0000256" key="2">
    <source>
        <dbReference type="ARBA" id="ARBA00022737"/>
    </source>
</evidence>
<dbReference type="SUPFAM" id="SSF50978">
    <property type="entry name" value="WD40 repeat-like"/>
    <property type="match status" value="1"/>
</dbReference>
<dbReference type="PANTHER" id="PTHR19853:SF0">
    <property type="entry name" value="WD REPEAT-CONTAINING PROTEIN 3"/>
    <property type="match status" value="1"/>
</dbReference>
<dbReference type="Proteomes" id="UP000272942">
    <property type="component" value="Unassembled WGS sequence"/>
</dbReference>
<keyword evidence="2" id="KW-0677">Repeat</keyword>
<feature type="domain" description="Small-subunit processome Utp12" evidence="5">
    <location>
        <begin position="357"/>
        <end position="443"/>
    </location>
</feature>
<name>A0A3P8GKB1_9TREM</name>
<keyword evidence="7" id="KW-1185">Reference proteome</keyword>
<dbReference type="OrthoDB" id="407922at2759"/>
<organism evidence="6 7">
    <name type="scientific">Echinostoma caproni</name>
    <dbReference type="NCBI Taxonomy" id="27848"/>
    <lineage>
        <taxon>Eukaryota</taxon>
        <taxon>Metazoa</taxon>
        <taxon>Spiralia</taxon>
        <taxon>Lophotrochozoa</taxon>
        <taxon>Platyhelminthes</taxon>
        <taxon>Trematoda</taxon>
        <taxon>Digenea</taxon>
        <taxon>Plagiorchiida</taxon>
        <taxon>Echinostomata</taxon>
        <taxon>Echinostomatoidea</taxon>
        <taxon>Echinostomatidae</taxon>
        <taxon>Echinostoma</taxon>
    </lineage>
</organism>
<dbReference type="InterPro" id="IPR036322">
    <property type="entry name" value="WD40_repeat_dom_sf"/>
</dbReference>
<evidence type="ECO:0000259" key="5">
    <source>
        <dbReference type="Pfam" id="PF04003"/>
    </source>
</evidence>
<dbReference type="Pfam" id="PF00400">
    <property type="entry name" value="WD40"/>
    <property type="match status" value="1"/>
</dbReference>
<dbReference type="InterPro" id="IPR015943">
    <property type="entry name" value="WD40/YVTN_repeat-like_dom_sf"/>
</dbReference>
<dbReference type="GO" id="GO:0034388">
    <property type="term" value="C:Pwp2p-containing subcomplex of 90S preribosome"/>
    <property type="evidence" value="ECO:0007669"/>
    <property type="project" value="TreeGrafter"/>
</dbReference>
<dbReference type="Gene3D" id="2.130.10.10">
    <property type="entry name" value="YVTN repeat-like/Quinoprotein amine dehydrogenase"/>
    <property type="match status" value="1"/>
</dbReference>
<dbReference type="GO" id="GO:0030515">
    <property type="term" value="F:snoRNA binding"/>
    <property type="evidence" value="ECO:0007669"/>
    <property type="project" value="TreeGrafter"/>
</dbReference>
<dbReference type="Pfam" id="PF04003">
    <property type="entry name" value="Utp12"/>
    <property type="match status" value="1"/>
</dbReference>
<comment type="similarity">
    <text evidence="3">Belongs to the WD repeat WDR3/UTP12 family.</text>
</comment>
<dbReference type="InterPro" id="IPR007148">
    <property type="entry name" value="SSU_processome_Utp12"/>
</dbReference>
<evidence type="ECO:0000313" key="7">
    <source>
        <dbReference type="Proteomes" id="UP000272942"/>
    </source>
</evidence>
<dbReference type="SMART" id="SM00320">
    <property type="entry name" value="WD40"/>
    <property type="match status" value="2"/>
</dbReference>
<evidence type="ECO:0000256" key="1">
    <source>
        <dbReference type="ARBA" id="ARBA00022574"/>
    </source>
</evidence>
<evidence type="ECO:0000313" key="6">
    <source>
        <dbReference type="EMBL" id="VDP89467.1"/>
    </source>
</evidence>
<evidence type="ECO:0000256" key="3">
    <source>
        <dbReference type="ARBA" id="ARBA00038229"/>
    </source>
</evidence>